<dbReference type="PANTHER" id="PTHR47963:SF8">
    <property type="entry name" value="ATP-DEPENDENT RNA HELICASE DEAD"/>
    <property type="match status" value="1"/>
</dbReference>
<dbReference type="HAMAP" id="MF_00964">
    <property type="entry name" value="DEAD_helicase_DeaD"/>
    <property type="match status" value="1"/>
</dbReference>
<accession>B3EF31</accession>
<evidence type="ECO:0000256" key="1">
    <source>
        <dbReference type="ARBA" id="ARBA00022490"/>
    </source>
</evidence>
<dbReference type="EC" id="3.6.4.13" evidence="9"/>
<feature type="domain" description="DEAD-box RNA helicase Q" evidence="14">
    <location>
        <begin position="24"/>
        <end position="52"/>
    </location>
</feature>
<sequence length="610" mass="68387">MLSSIVNNLLQEKDSMIEEQPSILNFSNLELAEPLLRALEEVGYEKPTPIQAQTIPLLLEGRDVLGQAQTGTGKTAAFALPVLSNIVLSKTEPQALVLTPTRELAIQVAEAFHRYAEYLKGFHVVPIYGGQDYGTQLRMLKRGVHVVVGTPGRVMDHMRRGSLSLSSLQCLVLDEADEMLRMGFIDDVEWILDQTPESRQVALFSATMPAPIRRIAQKHLKSPAEVIIQNKTTTVETIRQRYWIVGGSHKLDVLTRILEFEPFDGILIFVRTKTMTLELAEKLQARGYAASALNGDMAQNQRERTVDQLKDGSLSIVIATDVAARGLDVDRISHVINYDIPSDTESYVHRIGRTGRAGRSGEAILFVSPREKNMLYAIEKATRKRIELMELPSTEIINDKRVAKFKQRITDTIAAEDLEFYTRLLEQYCREHDVTELEAAAALASMFQGETPLLLSSKPERPARQEGRDRPDSRDRSERDRGASRSPKRDGLYSDERRESYRIEVGSTHGVKPGNILGAILNEVGLDPEAVGRITVNDTYSTVELPAGMPNEVFHEMRKVRVCGRQLRLTKSEERSQSGYAGTGKRTGYKPKSDSKSEPSYFTGHKKKRK</sequence>
<dbReference type="CDD" id="cd18787">
    <property type="entry name" value="SF2_C_DEAD"/>
    <property type="match status" value="1"/>
</dbReference>
<evidence type="ECO:0000313" key="16">
    <source>
        <dbReference type="Proteomes" id="UP000008841"/>
    </source>
</evidence>
<dbReference type="InterPro" id="IPR028618">
    <property type="entry name" value="DEAD_helicase_DeaD"/>
</dbReference>
<dbReference type="InterPro" id="IPR057325">
    <property type="entry name" value="DeaD_dimer"/>
</dbReference>
<evidence type="ECO:0000256" key="11">
    <source>
        <dbReference type="SAM" id="MobiDB-lite"/>
    </source>
</evidence>
<dbReference type="InterPro" id="IPR011545">
    <property type="entry name" value="DEAD/DEAH_box_helicase_dom"/>
</dbReference>
<dbReference type="GO" id="GO:0033592">
    <property type="term" value="F:RNA strand annealing activity"/>
    <property type="evidence" value="ECO:0007669"/>
    <property type="project" value="TreeGrafter"/>
</dbReference>
<evidence type="ECO:0000313" key="15">
    <source>
        <dbReference type="EMBL" id="ACD90893.1"/>
    </source>
</evidence>
<dbReference type="CDD" id="cd00268">
    <property type="entry name" value="DEADc"/>
    <property type="match status" value="1"/>
</dbReference>
<dbReference type="PROSITE" id="PS51192">
    <property type="entry name" value="HELICASE_ATP_BIND_1"/>
    <property type="match status" value="1"/>
</dbReference>
<evidence type="ECO:0000256" key="4">
    <source>
        <dbReference type="ARBA" id="ARBA00022806"/>
    </source>
</evidence>
<dbReference type="SUPFAM" id="SSF52540">
    <property type="entry name" value="P-loop containing nucleoside triphosphate hydrolases"/>
    <property type="match status" value="1"/>
</dbReference>
<dbReference type="Pfam" id="PF25399">
    <property type="entry name" value="DeaD_dimer"/>
    <property type="match status" value="1"/>
</dbReference>
<dbReference type="Pfam" id="PF00270">
    <property type="entry name" value="DEAD"/>
    <property type="match status" value="1"/>
</dbReference>
<evidence type="ECO:0000256" key="6">
    <source>
        <dbReference type="ARBA" id="ARBA00022884"/>
    </source>
</evidence>
<dbReference type="InterPro" id="IPR001650">
    <property type="entry name" value="Helicase_C-like"/>
</dbReference>
<evidence type="ECO:0000256" key="9">
    <source>
        <dbReference type="HAMAP-Rule" id="MF_00964"/>
    </source>
</evidence>
<protein>
    <recommendedName>
        <fullName evidence="9">ATP-dependent RNA helicase DeaD</fullName>
        <ecNumber evidence="9">3.6.4.13</ecNumber>
    </recommendedName>
    <alternativeName>
        <fullName evidence="9">Cold-shock DEAD box protein A</fullName>
    </alternativeName>
</protein>
<dbReference type="GO" id="GO:0003724">
    <property type="term" value="F:RNA helicase activity"/>
    <property type="evidence" value="ECO:0007669"/>
    <property type="project" value="UniProtKB-UniRule"/>
</dbReference>
<evidence type="ECO:0000256" key="3">
    <source>
        <dbReference type="ARBA" id="ARBA00022801"/>
    </source>
</evidence>
<evidence type="ECO:0000259" key="14">
    <source>
        <dbReference type="PROSITE" id="PS51195"/>
    </source>
</evidence>
<feature type="region of interest" description="Disordered" evidence="11">
    <location>
        <begin position="570"/>
        <end position="610"/>
    </location>
</feature>
<keyword evidence="7 9" id="KW-0346">Stress response</keyword>
<dbReference type="SMART" id="SM00487">
    <property type="entry name" value="DEXDc"/>
    <property type="match status" value="1"/>
</dbReference>
<keyword evidence="2 9" id="KW-0547">Nucleotide-binding</keyword>
<comment type="similarity">
    <text evidence="9">Belongs to the DEAD box helicase family. DeaD/CsdA subfamily.</text>
</comment>
<dbReference type="EMBL" id="CP001097">
    <property type="protein sequence ID" value="ACD90893.1"/>
    <property type="molecule type" value="Genomic_DNA"/>
</dbReference>
<dbReference type="STRING" id="290315.Clim_1854"/>
<evidence type="ECO:0000259" key="13">
    <source>
        <dbReference type="PROSITE" id="PS51194"/>
    </source>
</evidence>
<keyword evidence="1 9" id="KW-0963">Cytoplasm</keyword>
<dbReference type="InterPro" id="IPR000629">
    <property type="entry name" value="RNA-helicase_DEAD-box_CS"/>
</dbReference>
<dbReference type="InterPro" id="IPR014001">
    <property type="entry name" value="Helicase_ATP-bd"/>
</dbReference>
<dbReference type="InterPro" id="IPR005580">
    <property type="entry name" value="DbpA/CsdA_RNA-bd_dom"/>
</dbReference>
<feature type="domain" description="Helicase ATP-binding" evidence="12">
    <location>
        <begin position="55"/>
        <end position="226"/>
    </location>
</feature>
<dbReference type="AlphaFoldDB" id="B3EF31"/>
<dbReference type="InterPro" id="IPR014014">
    <property type="entry name" value="RNA_helicase_DEAD_Q_motif"/>
</dbReference>
<keyword evidence="3 9" id="KW-0378">Hydrolase</keyword>
<feature type="compositionally biased region" description="Basic and acidic residues" evidence="11">
    <location>
        <begin position="458"/>
        <end position="497"/>
    </location>
</feature>
<evidence type="ECO:0000256" key="5">
    <source>
        <dbReference type="ARBA" id="ARBA00022840"/>
    </source>
</evidence>
<dbReference type="GO" id="GO:0070417">
    <property type="term" value="P:cellular response to cold"/>
    <property type="evidence" value="ECO:0007669"/>
    <property type="project" value="InterPro"/>
</dbReference>
<dbReference type="PROSITE" id="PS00039">
    <property type="entry name" value="DEAD_ATP_HELICASE"/>
    <property type="match status" value="1"/>
</dbReference>
<dbReference type="PANTHER" id="PTHR47963">
    <property type="entry name" value="DEAD-BOX ATP-DEPENDENT RNA HELICASE 47, MITOCHONDRIAL"/>
    <property type="match status" value="1"/>
</dbReference>
<dbReference type="GO" id="GO:0006401">
    <property type="term" value="P:RNA catabolic process"/>
    <property type="evidence" value="ECO:0007669"/>
    <property type="project" value="UniProtKB-UniRule"/>
</dbReference>
<dbReference type="CDD" id="cd12499">
    <property type="entry name" value="RRM_EcCsdA_like"/>
    <property type="match status" value="1"/>
</dbReference>
<dbReference type="HOGENOM" id="CLU_003041_21_1_10"/>
<dbReference type="Gene3D" id="3.40.50.300">
    <property type="entry name" value="P-loop containing nucleotide triphosphate hydrolases"/>
    <property type="match status" value="2"/>
</dbReference>
<evidence type="ECO:0000256" key="8">
    <source>
        <dbReference type="ARBA" id="ARBA00047984"/>
    </source>
</evidence>
<comment type="subcellular location">
    <subcellularLocation>
        <location evidence="9">Cytoplasm</location>
    </subcellularLocation>
</comment>
<name>B3EF31_CHLL2</name>
<evidence type="ECO:0000256" key="2">
    <source>
        <dbReference type="ARBA" id="ARBA00022741"/>
    </source>
</evidence>
<dbReference type="Pfam" id="PF00271">
    <property type="entry name" value="Helicase_C"/>
    <property type="match status" value="1"/>
</dbReference>
<reference evidence="15 16" key="1">
    <citation type="submission" date="2008-05" db="EMBL/GenBank/DDBJ databases">
        <title>Complete sequence of Chlorobium limicola DSM 245.</title>
        <authorList>
            <consortium name="US DOE Joint Genome Institute"/>
            <person name="Lucas S."/>
            <person name="Copeland A."/>
            <person name="Lapidus A."/>
            <person name="Glavina del Rio T."/>
            <person name="Dalin E."/>
            <person name="Tice H."/>
            <person name="Bruce D."/>
            <person name="Goodwin L."/>
            <person name="Pitluck S."/>
            <person name="Schmutz J."/>
            <person name="Larimer F."/>
            <person name="Land M."/>
            <person name="Hauser L."/>
            <person name="Kyrpides N."/>
            <person name="Ovchinnikova G."/>
            <person name="Zhao F."/>
            <person name="Li T."/>
            <person name="Liu Z."/>
            <person name="Overmann J."/>
            <person name="Bryant D.A."/>
            <person name="Richardson P."/>
        </authorList>
    </citation>
    <scope>NUCLEOTIDE SEQUENCE [LARGE SCALE GENOMIC DNA]</scope>
    <source>
        <strain evidence="16">DSM 245 / NBRC 103803 / 6330</strain>
    </source>
</reference>
<dbReference type="FunFam" id="3.40.50.300:FF:000108">
    <property type="entry name" value="ATP-dependent RNA helicase RhlE"/>
    <property type="match status" value="1"/>
</dbReference>
<dbReference type="GO" id="GO:0016887">
    <property type="term" value="F:ATP hydrolysis activity"/>
    <property type="evidence" value="ECO:0007669"/>
    <property type="project" value="RHEA"/>
</dbReference>
<dbReference type="PROSITE" id="PS51194">
    <property type="entry name" value="HELICASE_CTER"/>
    <property type="match status" value="1"/>
</dbReference>
<comment type="catalytic activity">
    <reaction evidence="8 9">
        <text>ATP + H2O = ADP + phosphate + H(+)</text>
        <dbReference type="Rhea" id="RHEA:13065"/>
        <dbReference type="ChEBI" id="CHEBI:15377"/>
        <dbReference type="ChEBI" id="CHEBI:15378"/>
        <dbReference type="ChEBI" id="CHEBI:30616"/>
        <dbReference type="ChEBI" id="CHEBI:43474"/>
        <dbReference type="ChEBI" id="CHEBI:456216"/>
        <dbReference type="EC" id="3.6.4.13"/>
    </reaction>
</comment>
<dbReference type="KEGG" id="cli:Clim_1854"/>
<dbReference type="GO" id="GO:0005829">
    <property type="term" value="C:cytosol"/>
    <property type="evidence" value="ECO:0007669"/>
    <property type="project" value="TreeGrafter"/>
</dbReference>
<dbReference type="GO" id="GO:0005840">
    <property type="term" value="C:ribosome"/>
    <property type="evidence" value="ECO:0007669"/>
    <property type="project" value="TreeGrafter"/>
</dbReference>
<feature type="domain" description="Helicase C-terminal" evidence="13">
    <location>
        <begin position="253"/>
        <end position="397"/>
    </location>
</feature>
<dbReference type="eggNOG" id="COG0513">
    <property type="taxonomic scope" value="Bacteria"/>
</dbReference>
<dbReference type="InterPro" id="IPR044742">
    <property type="entry name" value="DEAD/DEAH_RhlB"/>
</dbReference>
<gene>
    <name evidence="9" type="primary">deaD</name>
    <name evidence="9" type="synonym">csdA</name>
    <name evidence="15" type="ordered locus">Clim_1854</name>
</gene>
<dbReference type="SMART" id="SM00490">
    <property type="entry name" value="HELICc"/>
    <property type="match status" value="1"/>
</dbReference>
<dbReference type="InterPro" id="IPR012677">
    <property type="entry name" value="Nucleotide-bd_a/b_plait_sf"/>
</dbReference>
<dbReference type="InterPro" id="IPR050547">
    <property type="entry name" value="DEAD_box_RNA_helicases"/>
</dbReference>
<organism evidence="15 16">
    <name type="scientific">Chlorobium limicola (strain DSM 245 / NBRC 103803 / 6330)</name>
    <dbReference type="NCBI Taxonomy" id="290315"/>
    <lineage>
        <taxon>Bacteria</taxon>
        <taxon>Pseudomonadati</taxon>
        <taxon>Chlorobiota</taxon>
        <taxon>Chlorobiia</taxon>
        <taxon>Chlorobiales</taxon>
        <taxon>Chlorobiaceae</taxon>
        <taxon>Chlorobium/Pelodictyon group</taxon>
        <taxon>Chlorobium</taxon>
    </lineage>
</organism>
<dbReference type="GO" id="GO:0005524">
    <property type="term" value="F:ATP binding"/>
    <property type="evidence" value="ECO:0007669"/>
    <property type="project" value="UniProtKB-UniRule"/>
</dbReference>
<keyword evidence="5 9" id="KW-0067">ATP-binding</keyword>
<proteinExistence type="inferred from homology"/>
<evidence type="ECO:0000259" key="12">
    <source>
        <dbReference type="PROSITE" id="PS51192"/>
    </source>
</evidence>
<dbReference type="GO" id="GO:0000027">
    <property type="term" value="P:ribosomal large subunit assembly"/>
    <property type="evidence" value="ECO:0007669"/>
    <property type="project" value="UniProtKB-UniRule"/>
</dbReference>
<feature type="short sequence motif" description="Q motif" evidence="10">
    <location>
        <begin position="24"/>
        <end position="52"/>
    </location>
</feature>
<keyword evidence="6 9" id="KW-0694">RNA-binding</keyword>
<evidence type="ECO:0000256" key="10">
    <source>
        <dbReference type="PROSITE-ProRule" id="PRU00552"/>
    </source>
</evidence>
<dbReference type="Gene3D" id="3.30.70.330">
    <property type="match status" value="1"/>
</dbReference>
<feature type="region of interest" description="Disordered" evidence="11">
    <location>
        <begin position="453"/>
        <end position="497"/>
    </location>
</feature>
<keyword evidence="4 9" id="KW-0347">Helicase</keyword>
<comment type="function">
    <text evidence="9">DEAD-box RNA helicase involved in various cellular processes at low temperature, including ribosome biogenesis, mRNA degradation and translation initiation.</text>
</comment>
<dbReference type="Proteomes" id="UP000008841">
    <property type="component" value="Chromosome"/>
</dbReference>
<evidence type="ECO:0000256" key="7">
    <source>
        <dbReference type="ARBA" id="ARBA00023016"/>
    </source>
</evidence>
<dbReference type="InterPro" id="IPR027417">
    <property type="entry name" value="P-loop_NTPase"/>
</dbReference>
<dbReference type="Pfam" id="PF03880">
    <property type="entry name" value="DbpA"/>
    <property type="match status" value="1"/>
</dbReference>
<dbReference type="OrthoDB" id="974172at2"/>
<dbReference type="InterPro" id="IPR034415">
    <property type="entry name" value="CsdA_RRM"/>
</dbReference>
<dbReference type="PROSITE" id="PS51195">
    <property type="entry name" value="Q_MOTIF"/>
    <property type="match status" value="1"/>
</dbReference>